<protein>
    <submittedName>
        <fullName evidence="2">Cytochrome b6/f complex subunit VIII (Plastid)</fullName>
    </submittedName>
</protein>
<reference evidence="2" key="2">
    <citation type="submission" date="2023-04" db="EMBL/GenBank/DDBJ databases">
        <authorList>
            <person name="Bruccoleri R.E."/>
            <person name="Oakeley E.J."/>
            <person name="Faust A.-M."/>
            <person name="Dessus-Babus S."/>
            <person name="Altorfer M."/>
            <person name="Burckhardt D."/>
            <person name="Oertli M."/>
            <person name="Naumann U."/>
            <person name="Petersen F."/>
            <person name="Wong J."/>
        </authorList>
    </citation>
    <scope>NUCLEOTIDE SEQUENCE</scope>
    <source>
        <strain evidence="2">GSM-AAB239-AS_SAM_17_03QT</strain>
        <tissue evidence="2">Leaf</tissue>
    </source>
</reference>
<evidence type="ECO:0000313" key="3">
    <source>
        <dbReference type="Proteomes" id="UP001140949"/>
    </source>
</evidence>
<keyword evidence="1" id="KW-0812">Transmembrane</keyword>
<dbReference type="Proteomes" id="UP001140949">
    <property type="component" value="Unassembled WGS sequence"/>
</dbReference>
<evidence type="ECO:0000313" key="2">
    <source>
        <dbReference type="EMBL" id="KAJ6795299.1"/>
    </source>
</evidence>
<comment type="caution">
    <text evidence="2">The sequence shown here is derived from an EMBL/GenBank/DDBJ whole genome shotgun (WGS) entry which is preliminary data.</text>
</comment>
<proteinExistence type="predicted"/>
<organism evidence="2 3">
    <name type="scientific">Iris pallida</name>
    <name type="common">Sweet iris</name>
    <dbReference type="NCBI Taxonomy" id="29817"/>
    <lineage>
        <taxon>Eukaryota</taxon>
        <taxon>Viridiplantae</taxon>
        <taxon>Streptophyta</taxon>
        <taxon>Embryophyta</taxon>
        <taxon>Tracheophyta</taxon>
        <taxon>Spermatophyta</taxon>
        <taxon>Magnoliopsida</taxon>
        <taxon>Liliopsida</taxon>
        <taxon>Asparagales</taxon>
        <taxon>Iridaceae</taxon>
        <taxon>Iridoideae</taxon>
        <taxon>Irideae</taxon>
        <taxon>Iris</taxon>
    </lineage>
</organism>
<dbReference type="AlphaFoldDB" id="A0AAX6DUF3"/>
<dbReference type="EMBL" id="JANAVB010041820">
    <property type="protein sequence ID" value="KAJ6795299.1"/>
    <property type="molecule type" value="Genomic_DNA"/>
</dbReference>
<accession>A0AAX6DUF3</accession>
<reference evidence="2" key="1">
    <citation type="journal article" date="2023" name="GigaByte">
        <title>Genome assembly of the bearded iris, Iris pallida Lam.</title>
        <authorList>
            <person name="Bruccoleri R.E."/>
            <person name="Oakeley E.J."/>
            <person name="Faust A.M.E."/>
            <person name="Altorfer M."/>
            <person name="Dessus-Babus S."/>
            <person name="Burckhardt D."/>
            <person name="Oertli M."/>
            <person name="Naumann U."/>
            <person name="Petersen F."/>
            <person name="Wong J."/>
        </authorList>
    </citation>
    <scope>NUCLEOTIDE SEQUENCE</scope>
    <source>
        <strain evidence="2">GSM-AAB239-AS_SAM_17_03QT</strain>
    </source>
</reference>
<keyword evidence="1" id="KW-1133">Transmembrane helix</keyword>
<gene>
    <name evidence="2" type="ORF">M6B38_226165</name>
</gene>
<sequence>MDITTRKTNPYIFLYLFPLFLNFYCLKRKSAAITAIHTFYPKEAIGGCPKKRGPTPNKMRSFFR</sequence>
<keyword evidence="1" id="KW-0472">Membrane</keyword>
<evidence type="ECO:0000256" key="1">
    <source>
        <dbReference type="SAM" id="Phobius"/>
    </source>
</evidence>
<keyword evidence="3" id="KW-1185">Reference proteome</keyword>
<name>A0AAX6DUF3_IRIPA</name>
<feature type="transmembrane region" description="Helical" evidence="1">
    <location>
        <begin position="12"/>
        <end position="27"/>
    </location>
</feature>